<evidence type="ECO:0000313" key="7">
    <source>
        <dbReference type="EMBL" id="MZR32260.1"/>
    </source>
</evidence>
<protein>
    <submittedName>
        <fullName evidence="7">AMP-binding protein</fullName>
    </submittedName>
</protein>
<comment type="similarity">
    <text evidence="1">Belongs to the ATP-dependent AMP-binding enzyme family.</text>
</comment>
<dbReference type="FunFam" id="3.30.300.30:FF:000005">
    <property type="entry name" value="Acyl-coenzyme A synthetase ACSM5, mitochondrial"/>
    <property type="match status" value="1"/>
</dbReference>
<dbReference type="GO" id="GO:0004321">
    <property type="term" value="F:fatty-acyl-CoA synthase activity"/>
    <property type="evidence" value="ECO:0007669"/>
    <property type="project" value="TreeGrafter"/>
</dbReference>
<name>A0A6L8WCW1_9PROT</name>
<dbReference type="GO" id="GO:0006633">
    <property type="term" value="P:fatty acid biosynthetic process"/>
    <property type="evidence" value="ECO:0007669"/>
    <property type="project" value="TreeGrafter"/>
</dbReference>
<feature type="domain" description="AMP-binding enzyme C-terminal" evidence="6">
    <location>
        <begin position="456"/>
        <end position="534"/>
    </location>
</feature>
<dbReference type="PANTHER" id="PTHR43605:SF10">
    <property type="entry name" value="ACYL-COA SYNTHETASE MEDIUM CHAIN FAMILY MEMBER 3"/>
    <property type="match status" value="1"/>
</dbReference>
<keyword evidence="8" id="KW-1185">Reference proteome</keyword>
<dbReference type="InterPro" id="IPR045851">
    <property type="entry name" value="AMP-bd_C_sf"/>
</dbReference>
<dbReference type="RefSeq" id="WP_161316836.1">
    <property type="nucleotide sequence ID" value="NZ_WTUW01000009.1"/>
</dbReference>
<gene>
    <name evidence="7" type="ORF">GQE98_16600</name>
</gene>
<proteinExistence type="inferred from homology"/>
<reference evidence="7 8" key="1">
    <citation type="submission" date="2019-12" db="EMBL/GenBank/DDBJ databases">
        <title>Snethiella sp. nov. sp. isolated from sea sand.</title>
        <authorList>
            <person name="Kim J."/>
            <person name="Jeong S.E."/>
            <person name="Jung H.S."/>
            <person name="Jeon C.O."/>
        </authorList>
    </citation>
    <scope>NUCLEOTIDE SEQUENCE [LARGE SCALE GENOMIC DNA]</scope>
    <source>
        <strain evidence="7 8">DP05</strain>
    </source>
</reference>
<keyword evidence="3" id="KW-0547">Nucleotide-binding</keyword>
<evidence type="ECO:0000256" key="4">
    <source>
        <dbReference type="ARBA" id="ARBA00022840"/>
    </source>
</evidence>
<comment type="caution">
    <text evidence="7">The sequence shown here is derived from an EMBL/GenBank/DDBJ whole genome shotgun (WGS) entry which is preliminary data.</text>
</comment>
<dbReference type="Gene3D" id="3.30.300.30">
    <property type="match status" value="1"/>
</dbReference>
<dbReference type="Proteomes" id="UP000476030">
    <property type="component" value="Unassembled WGS sequence"/>
</dbReference>
<dbReference type="Pfam" id="PF13193">
    <property type="entry name" value="AMP-binding_C"/>
    <property type="match status" value="1"/>
</dbReference>
<sequence length="544" mass="60143">MDLGQFNRDYRSAVQDYKLDIPEDFNFAFDIIDGRAAEKDSTAVIAVSRDGATIKEITYSDYAKDSARLANAFLSLGITKGDFGCLVIGRIPEWYTVLFACMKIGAISMPGTNLLTAKDIAYRVQHSKARFIIVTPEHCEKVDGVRNECPTLEHFIVVGGTHPGWLSFDELVANASPTLDRKDAPPTVASDMMMAYFTSGTTSMPKMVPRDFGYAQAHVATALYWMDLREGDVHWTLTDTGWAKAAWGLLFPPLLAGAKVVLYDGEGAFDVDFHLKMIERLGVTTFCAPPTVYRLFAQHDLSKANLSSLRRSLGAGEPLNPEVIRYWQEHTGNVIADGYGQTETINIVGNFPGMEPRFGSMGKPVPGFDIDIIDDEGNRQPDGEVGHIAIRADKGNWPPGLFDGYYTGGEPDTGSFRHGWYFTGDTARRDADGYIWFEGRADDLISSGAYRISPFEVESALLEHPEVVESAVIGIPDETRGQLVKAFIILKTPEKAGSELVADIQDFCKKLTAPYKYPRQIEFVDSLPKTISGKIRRVELREGS</sequence>
<keyword evidence="4" id="KW-0067">ATP-binding</keyword>
<dbReference type="SUPFAM" id="SSF56801">
    <property type="entry name" value="Acetyl-CoA synthetase-like"/>
    <property type="match status" value="1"/>
</dbReference>
<evidence type="ECO:0000256" key="1">
    <source>
        <dbReference type="ARBA" id="ARBA00006432"/>
    </source>
</evidence>
<dbReference type="AlphaFoldDB" id="A0A6L8WCW1"/>
<dbReference type="PANTHER" id="PTHR43605">
    <property type="entry name" value="ACYL-COENZYME A SYNTHETASE"/>
    <property type="match status" value="1"/>
</dbReference>
<evidence type="ECO:0000256" key="3">
    <source>
        <dbReference type="ARBA" id="ARBA00022741"/>
    </source>
</evidence>
<accession>A0A6L8WCW1</accession>
<evidence type="ECO:0000256" key="2">
    <source>
        <dbReference type="ARBA" id="ARBA00022598"/>
    </source>
</evidence>
<dbReference type="InterPro" id="IPR042099">
    <property type="entry name" value="ANL_N_sf"/>
</dbReference>
<dbReference type="InterPro" id="IPR000873">
    <property type="entry name" value="AMP-dep_synth/lig_dom"/>
</dbReference>
<feature type="domain" description="AMP-dependent synthetase/ligase" evidence="5">
    <location>
        <begin position="39"/>
        <end position="406"/>
    </location>
</feature>
<dbReference type="GO" id="GO:0016405">
    <property type="term" value="F:CoA-ligase activity"/>
    <property type="evidence" value="ECO:0007669"/>
    <property type="project" value="UniProtKB-ARBA"/>
</dbReference>
<organism evidence="7 8">
    <name type="scientific">Sneathiella litorea</name>
    <dbReference type="NCBI Taxonomy" id="2606216"/>
    <lineage>
        <taxon>Bacteria</taxon>
        <taxon>Pseudomonadati</taxon>
        <taxon>Pseudomonadota</taxon>
        <taxon>Alphaproteobacteria</taxon>
        <taxon>Sneathiellales</taxon>
        <taxon>Sneathiellaceae</taxon>
        <taxon>Sneathiella</taxon>
    </lineage>
</organism>
<dbReference type="Pfam" id="PF00501">
    <property type="entry name" value="AMP-binding"/>
    <property type="match status" value="1"/>
</dbReference>
<dbReference type="GO" id="GO:0006637">
    <property type="term" value="P:acyl-CoA metabolic process"/>
    <property type="evidence" value="ECO:0007669"/>
    <property type="project" value="TreeGrafter"/>
</dbReference>
<evidence type="ECO:0000259" key="5">
    <source>
        <dbReference type="Pfam" id="PF00501"/>
    </source>
</evidence>
<dbReference type="InterPro" id="IPR025110">
    <property type="entry name" value="AMP-bd_C"/>
</dbReference>
<evidence type="ECO:0000259" key="6">
    <source>
        <dbReference type="Pfam" id="PF13193"/>
    </source>
</evidence>
<dbReference type="GO" id="GO:0015645">
    <property type="term" value="F:fatty acid ligase activity"/>
    <property type="evidence" value="ECO:0007669"/>
    <property type="project" value="TreeGrafter"/>
</dbReference>
<dbReference type="InterPro" id="IPR051087">
    <property type="entry name" value="Mitochondrial_ACSM"/>
</dbReference>
<dbReference type="GO" id="GO:0005524">
    <property type="term" value="F:ATP binding"/>
    <property type="evidence" value="ECO:0007669"/>
    <property type="project" value="UniProtKB-KW"/>
</dbReference>
<dbReference type="EMBL" id="WTUW01000009">
    <property type="protein sequence ID" value="MZR32260.1"/>
    <property type="molecule type" value="Genomic_DNA"/>
</dbReference>
<evidence type="ECO:0000313" key="8">
    <source>
        <dbReference type="Proteomes" id="UP000476030"/>
    </source>
</evidence>
<dbReference type="Gene3D" id="3.40.50.12780">
    <property type="entry name" value="N-terminal domain of ligase-like"/>
    <property type="match status" value="1"/>
</dbReference>
<keyword evidence="2" id="KW-0436">Ligase</keyword>